<dbReference type="EMBL" id="CAJPIZ010004749">
    <property type="protein sequence ID" value="CAG2107881.1"/>
    <property type="molecule type" value="Genomic_DNA"/>
</dbReference>
<keyword evidence="2 4" id="KW-0863">Zinc-finger</keyword>
<dbReference type="InterPro" id="IPR012675">
    <property type="entry name" value="Beta-grasp_dom_sf"/>
</dbReference>
<evidence type="ECO:0000256" key="1">
    <source>
        <dbReference type="ARBA" id="ARBA00022723"/>
    </source>
</evidence>
<dbReference type="OrthoDB" id="9049620at2759"/>
<dbReference type="SUPFAM" id="SSF57850">
    <property type="entry name" value="RING/U-box"/>
    <property type="match status" value="1"/>
</dbReference>
<dbReference type="GO" id="GO:0009060">
    <property type="term" value="P:aerobic respiration"/>
    <property type="evidence" value="ECO:0007669"/>
    <property type="project" value="TreeGrafter"/>
</dbReference>
<dbReference type="InterPro" id="IPR013083">
    <property type="entry name" value="Znf_RING/FYVE/PHD"/>
</dbReference>
<dbReference type="InterPro" id="IPR001841">
    <property type="entry name" value="Znf_RING"/>
</dbReference>
<keyword evidence="3" id="KW-0862">Zinc</keyword>
<keyword evidence="9" id="KW-1185">Reference proteome</keyword>
<dbReference type="InterPro" id="IPR036010">
    <property type="entry name" value="2Fe-2S_ferredoxin-like_sf"/>
</dbReference>
<accession>A0A7R9KQD7</accession>
<feature type="domain" description="RING-type" evidence="7">
    <location>
        <begin position="439"/>
        <end position="478"/>
    </location>
</feature>
<evidence type="ECO:0000313" key="9">
    <source>
        <dbReference type="Proteomes" id="UP000759131"/>
    </source>
</evidence>
<evidence type="ECO:0000256" key="6">
    <source>
        <dbReference type="SAM" id="MobiDB-lite"/>
    </source>
</evidence>
<gene>
    <name evidence="8" type="ORF">OSB1V03_LOCUS7877</name>
</gene>
<dbReference type="Gene3D" id="3.30.420.10">
    <property type="entry name" value="Ribonuclease H-like superfamily/Ribonuclease H"/>
    <property type="match status" value="2"/>
</dbReference>
<dbReference type="Proteomes" id="UP000759131">
    <property type="component" value="Unassembled WGS sequence"/>
</dbReference>
<evidence type="ECO:0000256" key="5">
    <source>
        <dbReference type="SAM" id="Coils"/>
    </source>
</evidence>
<feature type="non-terminal residue" evidence="8">
    <location>
        <position position="1"/>
    </location>
</feature>
<dbReference type="PANTHER" id="PTHR11921:SF29">
    <property type="entry name" value="SUCCINATE DEHYDROGENASE [UBIQUINONE] IRON-SULFUR SUBUNIT, MITOCHONDRIAL"/>
    <property type="match status" value="1"/>
</dbReference>
<evidence type="ECO:0000259" key="7">
    <source>
        <dbReference type="PROSITE" id="PS50089"/>
    </source>
</evidence>
<protein>
    <recommendedName>
        <fullName evidence="7">RING-type domain-containing protein</fullName>
    </recommendedName>
</protein>
<dbReference type="Pfam" id="PF13085">
    <property type="entry name" value="Fer2_3"/>
    <property type="match status" value="1"/>
</dbReference>
<dbReference type="Gene3D" id="3.30.40.10">
    <property type="entry name" value="Zinc/RING finger domain, C3HC4 (zinc finger)"/>
    <property type="match status" value="2"/>
</dbReference>
<name>A0A7R9KQD7_9ACAR</name>
<dbReference type="InterPro" id="IPR036397">
    <property type="entry name" value="RNaseH_sf"/>
</dbReference>
<organism evidence="8">
    <name type="scientific">Medioppia subpectinata</name>
    <dbReference type="NCBI Taxonomy" id="1979941"/>
    <lineage>
        <taxon>Eukaryota</taxon>
        <taxon>Metazoa</taxon>
        <taxon>Ecdysozoa</taxon>
        <taxon>Arthropoda</taxon>
        <taxon>Chelicerata</taxon>
        <taxon>Arachnida</taxon>
        <taxon>Acari</taxon>
        <taxon>Acariformes</taxon>
        <taxon>Sarcoptiformes</taxon>
        <taxon>Oribatida</taxon>
        <taxon>Brachypylina</taxon>
        <taxon>Oppioidea</taxon>
        <taxon>Oppiidae</taxon>
        <taxon>Medioppia</taxon>
    </lineage>
</organism>
<feature type="compositionally biased region" description="Polar residues" evidence="6">
    <location>
        <begin position="618"/>
        <end position="631"/>
    </location>
</feature>
<dbReference type="SUPFAM" id="SSF49599">
    <property type="entry name" value="TRAF domain-like"/>
    <property type="match status" value="1"/>
</dbReference>
<dbReference type="InterPro" id="IPR050573">
    <property type="entry name" value="SDH/FRD_Iron-Sulfur"/>
</dbReference>
<dbReference type="SUPFAM" id="SSF54292">
    <property type="entry name" value="2Fe-2S ferredoxin-like"/>
    <property type="match status" value="1"/>
</dbReference>
<dbReference type="PROSITE" id="PS50089">
    <property type="entry name" value="ZF_RING_2"/>
    <property type="match status" value="1"/>
</dbReference>
<dbReference type="Gene3D" id="3.10.20.30">
    <property type="match status" value="1"/>
</dbReference>
<dbReference type="EMBL" id="OC859324">
    <property type="protein sequence ID" value="CAD7627451.1"/>
    <property type="molecule type" value="Genomic_DNA"/>
</dbReference>
<dbReference type="AlphaFoldDB" id="A0A7R9KQD7"/>
<evidence type="ECO:0000256" key="4">
    <source>
        <dbReference type="PROSITE-ProRule" id="PRU00175"/>
    </source>
</evidence>
<keyword evidence="5" id="KW-0175">Coiled coil</keyword>
<keyword evidence="1" id="KW-0479">Metal-binding</keyword>
<dbReference type="GO" id="GO:0008270">
    <property type="term" value="F:zinc ion binding"/>
    <property type="evidence" value="ECO:0007669"/>
    <property type="project" value="UniProtKB-KW"/>
</dbReference>
<dbReference type="InterPro" id="IPR017907">
    <property type="entry name" value="Znf_RING_CS"/>
</dbReference>
<proteinExistence type="predicted"/>
<dbReference type="GO" id="GO:0051536">
    <property type="term" value="F:iron-sulfur cluster binding"/>
    <property type="evidence" value="ECO:0007669"/>
    <property type="project" value="InterPro"/>
</dbReference>
<dbReference type="GO" id="GO:0009055">
    <property type="term" value="F:electron transfer activity"/>
    <property type="evidence" value="ECO:0007669"/>
    <property type="project" value="InterPro"/>
</dbReference>
<dbReference type="PROSITE" id="PS00518">
    <property type="entry name" value="ZF_RING_1"/>
    <property type="match status" value="1"/>
</dbReference>
<evidence type="ECO:0000256" key="2">
    <source>
        <dbReference type="ARBA" id="ARBA00022771"/>
    </source>
</evidence>
<dbReference type="GO" id="GO:0031966">
    <property type="term" value="C:mitochondrial membrane"/>
    <property type="evidence" value="ECO:0007669"/>
    <property type="project" value="TreeGrafter"/>
</dbReference>
<reference evidence="8" key="1">
    <citation type="submission" date="2020-11" db="EMBL/GenBank/DDBJ databases">
        <authorList>
            <person name="Tran Van P."/>
        </authorList>
    </citation>
    <scope>NUCLEOTIDE SEQUENCE</scope>
</reference>
<feature type="coiled-coil region" evidence="5">
    <location>
        <begin position="556"/>
        <end position="611"/>
    </location>
</feature>
<feature type="region of interest" description="Disordered" evidence="6">
    <location>
        <begin position="618"/>
        <end position="637"/>
    </location>
</feature>
<dbReference type="PANTHER" id="PTHR11921">
    <property type="entry name" value="SUCCINATE DEHYDROGENASE IRON-SULFUR PROTEIN"/>
    <property type="match status" value="1"/>
</dbReference>
<dbReference type="GO" id="GO:0003676">
    <property type="term" value="F:nucleic acid binding"/>
    <property type="evidence" value="ECO:0007669"/>
    <property type="project" value="InterPro"/>
</dbReference>
<dbReference type="Pfam" id="PF13923">
    <property type="entry name" value="zf-C3HC4_2"/>
    <property type="match status" value="1"/>
</dbReference>
<dbReference type="InterPro" id="IPR025192">
    <property type="entry name" value="Succ_DH/fum_Rdtase_N"/>
</dbReference>
<evidence type="ECO:0000256" key="3">
    <source>
        <dbReference type="ARBA" id="ARBA00022833"/>
    </source>
</evidence>
<evidence type="ECO:0000313" key="8">
    <source>
        <dbReference type="EMBL" id="CAD7627451.1"/>
    </source>
</evidence>
<sequence length="698" mass="80270">MSSLLSRCPKQCLLYYPSIGVRTTQTMAEPKSKEKLKKFSIYRWDPEKSSVKPHLQTYEVDLNACGPMVLDALIKIKNEMDPSLTFRRSCREGICRVRALLGLGYSESRVINELKHQKIKCSKGTIYWIKQMDKKSLPKKENQTPNVQTLRVLTKRKLKTLSNMANKTDPPTQKHMAKVLKTCKTNIGHHIHKTLKLKTRKKRLVHVMNDKNIENRRTRSLALYKLLNKSKWQRMITTDEAWFYMSDGHGKRRIQYVSRDQKCPKLETFNRRESNAKGFMVWAGVSYKGKTSLHHDSAPSHVSKFTTEFMKKTMRFIPKEKWIPRSPDAAPMDYFVWGYLKHIISQTKVRDMAGLKRALRRAWKRLPQELINKAIESWPKRGPRSNSGQYCPDIPDHNKAMLNTSKTVSKRAAKTKTRDMGFEINCFVSPSLVNEDLICNICGGVLEDGLWSPECEHSFCKVCIHKWLQRSTVCPNDRQYLNLTLLKPIPRFMRNILDKLEMKCKFIGNGCLQVIPLESLRQHIPVCDFNPDKQIDCVSGCGLTLKKRELESHNCVKALRQRVDTLVEENMKYERSVTSVRFELNSLRNENKKTNELVNSLQNDVKRLLADRQMSVSTDSNASAVPQSSLGVKSEKNSRMVPNPYVLITPLQSSLGTTDEPSSSTLITSANRFNNEEPPYKRRTAIRLATPLSTSGSM</sequence>
<dbReference type="GO" id="GO:0022904">
    <property type="term" value="P:respiratory electron transport chain"/>
    <property type="evidence" value="ECO:0007669"/>
    <property type="project" value="TreeGrafter"/>
</dbReference>